<name>A0ABP9L3P3_9ACTN</name>
<dbReference type="EMBL" id="BAABKC010000087">
    <property type="protein sequence ID" value="GAA5070386.1"/>
    <property type="molecule type" value="Genomic_DNA"/>
</dbReference>
<keyword evidence="2" id="KW-1185">Reference proteome</keyword>
<dbReference type="Proteomes" id="UP001500124">
    <property type="component" value="Unassembled WGS sequence"/>
</dbReference>
<protein>
    <recommendedName>
        <fullName evidence="3">Toxin-antitoxin system, toxin component</fullName>
    </recommendedName>
</protein>
<dbReference type="RefSeq" id="WP_345670787.1">
    <property type="nucleotide sequence ID" value="NZ_BAABKC010000087.1"/>
</dbReference>
<proteinExistence type="predicted"/>
<evidence type="ECO:0008006" key="3">
    <source>
        <dbReference type="Google" id="ProtNLM"/>
    </source>
</evidence>
<reference evidence="2" key="1">
    <citation type="journal article" date="2019" name="Int. J. Syst. Evol. Microbiol.">
        <title>The Global Catalogue of Microorganisms (GCM) 10K type strain sequencing project: providing services to taxonomists for standard genome sequencing and annotation.</title>
        <authorList>
            <consortium name="The Broad Institute Genomics Platform"/>
            <consortium name="The Broad Institute Genome Sequencing Center for Infectious Disease"/>
            <person name="Wu L."/>
            <person name="Ma J."/>
        </authorList>
    </citation>
    <scope>NUCLEOTIDE SEQUENCE [LARGE SCALE GENOMIC DNA]</scope>
    <source>
        <strain evidence="2">JCM 18410</strain>
    </source>
</reference>
<evidence type="ECO:0000313" key="2">
    <source>
        <dbReference type="Proteomes" id="UP001500124"/>
    </source>
</evidence>
<comment type="caution">
    <text evidence="1">The sequence shown here is derived from an EMBL/GenBank/DDBJ whole genome shotgun (WGS) entry which is preliminary data.</text>
</comment>
<gene>
    <name evidence="1" type="ORF">GCM10023336_55480</name>
</gene>
<organism evidence="1 2">
    <name type="scientific">Streptomyces similanensis</name>
    <dbReference type="NCBI Taxonomy" id="1274988"/>
    <lineage>
        <taxon>Bacteria</taxon>
        <taxon>Bacillati</taxon>
        <taxon>Actinomycetota</taxon>
        <taxon>Actinomycetes</taxon>
        <taxon>Kitasatosporales</taxon>
        <taxon>Streptomycetaceae</taxon>
        <taxon>Streptomyces</taxon>
    </lineage>
</organism>
<sequence length="193" mass="20832">MSGTEPSPRAIAKAQRKLMAELVKGVTKTVHVPAEPTVVFGAICQAMSRRRNDRPINLTIREFPEEMGTITGLWLDLKDQDVIVIEKRLAPDHQAVVLGHELWHMEAGHCGHDFGAATVAARAALSDHVDWPELARHVAARSHSHQADEVAAEGFGLLLGSRMTSLLATPGAPQLDDVARRISAALGYSGQQG</sequence>
<evidence type="ECO:0000313" key="1">
    <source>
        <dbReference type="EMBL" id="GAA5070386.1"/>
    </source>
</evidence>
<accession>A0ABP9L3P3</accession>